<keyword evidence="3" id="KW-1185">Reference proteome</keyword>
<feature type="compositionally biased region" description="Low complexity" evidence="1">
    <location>
        <begin position="95"/>
        <end position="109"/>
    </location>
</feature>
<feature type="region of interest" description="Disordered" evidence="1">
    <location>
        <begin position="1"/>
        <end position="141"/>
    </location>
</feature>
<sequence>MKLEHWWNYEEGVAGERQANREEQQADETQVGCSREKDENERGDGVKSGRGFDDSSEWVFDSQGPERPGNLPLCAPLHPTPLHSPLPSPPPLPPARARAGAHALAAPGRSTRRRLFPPFARGRRQYAQPSSDPFSPDEDRRRPAFPLSIFSSSCWNRSRCHLKTPQAGEGVRELLEGRYYVCPLHLVQGLVSQTQLKIENTSTGCRLPYELTSLVAQWLRMRLPMQGTRLQALVWEDPTCRGATKPMRHNY</sequence>
<proteinExistence type="predicted"/>
<feature type="compositionally biased region" description="Pro residues" evidence="1">
    <location>
        <begin position="78"/>
        <end position="94"/>
    </location>
</feature>
<comment type="caution">
    <text evidence="2">The sequence shown here is derived from an EMBL/GenBank/DDBJ whole genome shotgun (WGS) entry which is preliminary data.</text>
</comment>
<reference evidence="2 3" key="1">
    <citation type="submission" date="2022-11" db="EMBL/GenBank/DDBJ databases">
        <title>Whole genome sequence of Eschrichtius robustus ER-17-0199.</title>
        <authorList>
            <person name="Bruniche-Olsen A."/>
            <person name="Black A.N."/>
            <person name="Fields C.J."/>
            <person name="Walden K."/>
            <person name="Dewoody J.A."/>
        </authorList>
    </citation>
    <scope>NUCLEOTIDE SEQUENCE [LARGE SCALE GENOMIC DNA]</scope>
    <source>
        <strain evidence="2">ER-17-0199</strain>
        <tissue evidence="2">Blubber</tissue>
    </source>
</reference>
<dbReference type="Proteomes" id="UP001159641">
    <property type="component" value="Unassembled WGS sequence"/>
</dbReference>
<protein>
    <submittedName>
        <fullName evidence="2">Uncharacterized protein</fullName>
    </submittedName>
</protein>
<name>A0AB34HPC7_ESCRO</name>
<gene>
    <name evidence="2" type="ORF">J1605_000314</name>
</gene>
<organism evidence="2 3">
    <name type="scientific">Eschrichtius robustus</name>
    <name type="common">California gray whale</name>
    <name type="synonym">Eschrichtius gibbosus</name>
    <dbReference type="NCBI Taxonomy" id="9764"/>
    <lineage>
        <taxon>Eukaryota</taxon>
        <taxon>Metazoa</taxon>
        <taxon>Chordata</taxon>
        <taxon>Craniata</taxon>
        <taxon>Vertebrata</taxon>
        <taxon>Euteleostomi</taxon>
        <taxon>Mammalia</taxon>
        <taxon>Eutheria</taxon>
        <taxon>Laurasiatheria</taxon>
        <taxon>Artiodactyla</taxon>
        <taxon>Whippomorpha</taxon>
        <taxon>Cetacea</taxon>
        <taxon>Mysticeti</taxon>
        <taxon>Eschrichtiidae</taxon>
        <taxon>Eschrichtius</taxon>
    </lineage>
</organism>
<feature type="compositionally biased region" description="Basic and acidic residues" evidence="1">
    <location>
        <begin position="34"/>
        <end position="53"/>
    </location>
</feature>
<dbReference type="AlphaFoldDB" id="A0AB34HPC7"/>
<evidence type="ECO:0000313" key="2">
    <source>
        <dbReference type="EMBL" id="KAJ8793319.1"/>
    </source>
</evidence>
<dbReference type="EMBL" id="JAIQCJ010001016">
    <property type="protein sequence ID" value="KAJ8793319.1"/>
    <property type="molecule type" value="Genomic_DNA"/>
</dbReference>
<accession>A0AB34HPC7</accession>
<evidence type="ECO:0000256" key="1">
    <source>
        <dbReference type="SAM" id="MobiDB-lite"/>
    </source>
</evidence>
<evidence type="ECO:0000313" key="3">
    <source>
        <dbReference type="Proteomes" id="UP001159641"/>
    </source>
</evidence>